<dbReference type="EMBL" id="CADCXN010000001">
    <property type="protein sequence ID" value="CAA9889278.1"/>
    <property type="molecule type" value="Genomic_DNA"/>
</dbReference>
<dbReference type="InterPro" id="IPR038731">
    <property type="entry name" value="RgtA/B/C-like"/>
</dbReference>
<evidence type="ECO:0000313" key="11">
    <source>
        <dbReference type="Proteomes" id="UP000494216"/>
    </source>
</evidence>
<feature type="domain" description="Glycosyltransferase RgtA/B/C/D-like" evidence="9">
    <location>
        <begin position="61"/>
        <end position="202"/>
    </location>
</feature>
<gene>
    <name evidence="10" type="ORF">METHB2_10118</name>
</gene>
<evidence type="ECO:0000256" key="5">
    <source>
        <dbReference type="ARBA" id="ARBA00022692"/>
    </source>
</evidence>
<protein>
    <submittedName>
        <fullName evidence="10">Dolichyl-phosphate-mannose-protein mannosyltransferase</fullName>
    </submittedName>
</protein>
<keyword evidence="2" id="KW-1003">Cell membrane</keyword>
<proteinExistence type="predicted"/>
<evidence type="ECO:0000256" key="2">
    <source>
        <dbReference type="ARBA" id="ARBA00022475"/>
    </source>
</evidence>
<evidence type="ECO:0000313" key="10">
    <source>
        <dbReference type="EMBL" id="CAA9889278.1"/>
    </source>
</evidence>
<feature type="transmembrane region" description="Helical" evidence="8">
    <location>
        <begin position="7"/>
        <end position="25"/>
    </location>
</feature>
<sequence length="544" mass="61326">MYRLLPARLWIFLIWGGLIAVSLSTRPLFPIDETRYAAVAWEMWVREDFLVPYLNGEPYSHKPPLLFWLMQAGWRLFGVNDWSLRLIAPLFSLATLFLSSAVARALWPERKRVEELTPLILLGVFIWIVYSTLTMFDMMLAFFVLLGIYSLVKLASSGVAFRHWALLGVAIGGGVLSKGPVILLHLLPVALLAPWWRGRQAANFRWRQWYAGLVSAVLIGSVIALSWAIPAGMAGGEVYRQAIFLGQTSGRLVKSFAHQLPWWWYLEILPLLLLPWLLFKPIWSGLVKLNVQEPGIRFCLAWLLPVFIAFSLVSGKRIHYLLPLMPALALLLARSVDEASAPDGWKRAHIIGVLVFSLLGIVLALLPGLNNYYHWRTELSVLSPVWGSVLLVVSLAFAAIRANTAQDSVLAVCLTSVTAFIVLSCGFFEIEAERYDTKNPGRKIAALMNKNRDISYYGNKYYGQYHFMGRLGRPIAVLSNFDELYNWAGHHKTGYIIVTYKDAQPLPASVISYHYPYKSQNIALLPSRILLENPALRSVISSQN</sequence>
<evidence type="ECO:0000256" key="1">
    <source>
        <dbReference type="ARBA" id="ARBA00004651"/>
    </source>
</evidence>
<keyword evidence="4" id="KW-0808">Transferase</keyword>
<dbReference type="GO" id="GO:0016763">
    <property type="term" value="F:pentosyltransferase activity"/>
    <property type="evidence" value="ECO:0007669"/>
    <property type="project" value="TreeGrafter"/>
</dbReference>
<dbReference type="PANTHER" id="PTHR33908">
    <property type="entry name" value="MANNOSYLTRANSFERASE YKCB-RELATED"/>
    <property type="match status" value="1"/>
</dbReference>
<feature type="transmembrane region" description="Helical" evidence="8">
    <location>
        <begin position="86"/>
        <end position="107"/>
    </location>
</feature>
<dbReference type="GO" id="GO:0005886">
    <property type="term" value="C:plasma membrane"/>
    <property type="evidence" value="ECO:0007669"/>
    <property type="project" value="UniProtKB-SubCell"/>
</dbReference>
<evidence type="ECO:0000256" key="3">
    <source>
        <dbReference type="ARBA" id="ARBA00022676"/>
    </source>
</evidence>
<keyword evidence="6 8" id="KW-1133">Transmembrane helix</keyword>
<dbReference type="Proteomes" id="UP000494216">
    <property type="component" value="Unassembled WGS sequence"/>
</dbReference>
<evidence type="ECO:0000256" key="7">
    <source>
        <dbReference type="ARBA" id="ARBA00023136"/>
    </source>
</evidence>
<feature type="transmembrane region" description="Helical" evidence="8">
    <location>
        <begin position="381"/>
        <end position="402"/>
    </location>
</feature>
<evidence type="ECO:0000259" key="9">
    <source>
        <dbReference type="Pfam" id="PF13231"/>
    </source>
</evidence>
<dbReference type="PANTHER" id="PTHR33908:SF3">
    <property type="entry name" value="UNDECAPRENYL PHOSPHATE-ALPHA-4-AMINO-4-DEOXY-L-ARABINOSE ARABINOSYL TRANSFERASE"/>
    <property type="match status" value="1"/>
</dbReference>
<keyword evidence="11" id="KW-1185">Reference proteome</keyword>
<dbReference type="RefSeq" id="WP_174624300.1">
    <property type="nucleotide sequence ID" value="NZ_CADCXN010000001.1"/>
</dbReference>
<feature type="transmembrane region" description="Helical" evidence="8">
    <location>
        <begin position="348"/>
        <end position="369"/>
    </location>
</feature>
<comment type="caution">
    <text evidence="10">The sequence shown here is derived from an EMBL/GenBank/DDBJ whole genome shotgun (WGS) entry which is preliminary data.</text>
</comment>
<feature type="transmembrane region" description="Helical" evidence="8">
    <location>
        <begin position="209"/>
        <end position="229"/>
    </location>
</feature>
<organism evidence="10 11">
    <name type="scientific">Candidatus Methylobacter favarea</name>
    <dbReference type="NCBI Taxonomy" id="2707345"/>
    <lineage>
        <taxon>Bacteria</taxon>
        <taxon>Pseudomonadati</taxon>
        <taxon>Pseudomonadota</taxon>
        <taxon>Gammaproteobacteria</taxon>
        <taxon>Methylococcales</taxon>
        <taxon>Methylococcaceae</taxon>
        <taxon>Methylobacter</taxon>
    </lineage>
</organism>
<evidence type="ECO:0000256" key="8">
    <source>
        <dbReference type="SAM" id="Phobius"/>
    </source>
</evidence>
<evidence type="ECO:0000256" key="6">
    <source>
        <dbReference type="ARBA" id="ARBA00022989"/>
    </source>
</evidence>
<feature type="transmembrane region" description="Helical" evidence="8">
    <location>
        <begin position="164"/>
        <end position="197"/>
    </location>
</feature>
<dbReference type="GO" id="GO:0010041">
    <property type="term" value="P:response to iron(III) ion"/>
    <property type="evidence" value="ECO:0007669"/>
    <property type="project" value="TreeGrafter"/>
</dbReference>
<feature type="transmembrane region" description="Helical" evidence="8">
    <location>
        <begin position="409"/>
        <end position="430"/>
    </location>
</feature>
<reference evidence="10 11" key="1">
    <citation type="submission" date="2020-02" db="EMBL/GenBank/DDBJ databases">
        <authorList>
            <person name="Hogendoorn C."/>
        </authorList>
    </citation>
    <scope>NUCLEOTIDE SEQUENCE [LARGE SCALE GENOMIC DNA]</scope>
    <source>
        <strain evidence="10">METHB21</strain>
    </source>
</reference>
<dbReference type="AlphaFoldDB" id="A0A8S0Y5K4"/>
<dbReference type="Pfam" id="PF13231">
    <property type="entry name" value="PMT_2"/>
    <property type="match status" value="1"/>
</dbReference>
<comment type="subcellular location">
    <subcellularLocation>
        <location evidence="1">Cell membrane</location>
        <topology evidence="1">Multi-pass membrane protein</topology>
    </subcellularLocation>
</comment>
<keyword evidence="7 8" id="KW-0472">Membrane</keyword>
<accession>A0A8S0Y5K4</accession>
<name>A0A8S0Y5K4_9GAMM</name>
<dbReference type="InterPro" id="IPR050297">
    <property type="entry name" value="LipidA_mod_glycosyltrf_83"/>
</dbReference>
<keyword evidence="5 8" id="KW-0812">Transmembrane</keyword>
<evidence type="ECO:0000256" key="4">
    <source>
        <dbReference type="ARBA" id="ARBA00022679"/>
    </source>
</evidence>
<feature type="transmembrane region" description="Helical" evidence="8">
    <location>
        <begin position="262"/>
        <end position="283"/>
    </location>
</feature>
<feature type="transmembrane region" description="Helical" evidence="8">
    <location>
        <begin position="119"/>
        <end position="152"/>
    </location>
</feature>
<feature type="transmembrane region" description="Helical" evidence="8">
    <location>
        <begin position="295"/>
        <end position="312"/>
    </location>
</feature>
<keyword evidence="3 10" id="KW-0328">Glycosyltransferase</keyword>
<dbReference type="GO" id="GO:0009103">
    <property type="term" value="P:lipopolysaccharide biosynthetic process"/>
    <property type="evidence" value="ECO:0007669"/>
    <property type="project" value="TreeGrafter"/>
</dbReference>